<evidence type="ECO:0000313" key="3">
    <source>
        <dbReference type="EMBL" id="GMH67867.1"/>
    </source>
</evidence>
<protein>
    <submittedName>
        <fullName evidence="3">Uncharacterized protein</fullName>
    </submittedName>
</protein>
<organism evidence="3 4">
    <name type="scientific">Triparma laevis f. longispina</name>
    <dbReference type="NCBI Taxonomy" id="1714387"/>
    <lineage>
        <taxon>Eukaryota</taxon>
        <taxon>Sar</taxon>
        <taxon>Stramenopiles</taxon>
        <taxon>Ochrophyta</taxon>
        <taxon>Bolidophyceae</taxon>
        <taxon>Parmales</taxon>
        <taxon>Triparmaceae</taxon>
        <taxon>Triparma</taxon>
    </lineage>
</organism>
<dbReference type="EMBL" id="BRXW01000581">
    <property type="protein sequence ID" value="GMH67867.1"/>
    <property type="molecule type" value="Genomic_DNA"/>
</dbReference>
<proteinExistence type="predicted"/>
<evidence type="ECO:0000256" key="2">
    <source>
        <dbReference type="SAM" id="MobiDB-lite"/>
    </source>
</evidence>
<feature type="coiled-coil region" evidence="1">
    <location>
        <begin position="23"/>
        <end position="50"/>
    </location>
</feature>
<evidence type="ECO:0000256" key="1">
    <source>
        <dbReference type="SAM" id="Coils"/>
    </source>
</evidence>
<dbReference type="AlphaFoldDB" id="A0A9W7AEF0"/>
<gene>
    <name evidence="3" type="ORF">TrLO_g3027</name>
</gene>
<feature type="region of interest" description="Disordered" evidence="2">
    <location>
        <begin position="145"/>
        <end position="194"/>
    </location>
</feature>
<accession>A0A9W7AEF0</accession>
<evidence type="ECO:0000313" key="4">
    <source>
        <dbReference type="Proteomes" id="UP001165122"/>
    </source>
</evidence>
<dbReference type="Proteomes" id="UP001165122">
    <property type="component" value="Unassembled WGS sequence"/>
</dbReference>
<keyword evidence="4" id="KW-1185">Reference proteome</keyword>
<feature type="compositionally biased region" description="Basic and acidic residues" evidence="2">
    <location>
        <begin position="154"/>
        <end position="163"/>
    </location>
</feature>
<reference evidence="4" key="1">
    <citation type="journal article" date="2023" name="Commun. Biol.">
        <title>Genome analysis of Parmales, the sister group of diatoms, reveals the evolutionary specialization of diatoms from phago-mixotrophs to photoautotrophs.</title>
        <authorList>
            <person name="Ban H."/>
            <person name="Sato S."/>
            <person name="Yoshikawa S."/>
            <person name="Yamada K."/>
            <person name="Nakamura Y."/>
            <person name="Ichinomiya M."/>
            <person name="Sato N."/>
            <person name="Blanc-Mathieu R."/>
            <person name="Endo H."/>
            <person name="Kuwata A."/>
            <person name="Ogata H."/>
        </authorList>
    </citation>
    <scope>NUCLEOTIDE SEQUENCE [LARGE SCALE GENOMIC DNA]</scope>
    <source>
        <strain evidence="4">NIES 3700</strain>
    </source>
</reference>
<sequence>MQLSKKLYRFWNETRRQQQKTDVNGINMAISSLNKRVMELENQNQNLREFLRLDKDKLPLAYDMATSLYAGDGARRQLLLGVKTGAPPTLNTTTTTTTMMTASELPKITIPLIPSELRPRSVNANDLPFKASALSSIVLKKGSVKNGVKKKSKKSDNKDKENRGINPKDLMNQRSKLNRTRAPLSGKKRKAPEPTGFLASALALKFQNANANNAEEESEVESDFEWSAVKTVPGKEQKKVKARSRLSLGGGGQAKKRRV</sequence>
<name>A0A9W7AEF0_9STRA</name>
<feature type="region of interest" description="Disordered" evidence="2">
    <location>
        <begin position="231"/>
        <end position="259"/>
    </location>
</feature>
<keyword evidence="1" id="KW-0175">Coiled coil</keyword>
<dbReference type="OrthoDB" id="10524565at2759"/>
<comment type="caution">
    <text evidence="3">The sequence shown here is derived from an EMBL/GenBank/DDBJ whole genome shotgun (WGS) entry which is preliminary data.</text>
</comment>